<accession>A0AAJ7TTE4</accession>
<dbReference type="CTD" id="374786"/>
<feature type="compositionally biased region" description="Basic and acidic residues" evidence="1">
    <location>
        <begin position="28"/>
        <end position="46"/>
    </location>
</feature>
<feature type="compositionally biased region" description="Polar residues" evidence="1">
    <location>
        <begin position="153"/>
        <end position="168"/>
    </location>
</feature>
<evidence type="ECO:0000313" key="3">
    <source>
        <dbReference type="RefSeq" id="XP_032823750.1"/>
    </source>
</evidence>
<dbReference type="PANTHER" id="PTHR46788:SF1">
    <property type="entry name" value="EF-HAND CALCIUM-BINDING DOMAIN-CONTAINING PROTEIN 5"/>
    <property type="match status" value="1"/>
</dbReference>
<dbReference type="PANTHER" id="PTHR46788">
    <property type="entry name" value="EF-HAND CALCIUM-BINDING DOMAIN-CONTAINING PROTEIN 5"/>
    <property type="match status" value="1"/>
</dbReference>
<dbReference type="Proteomes" id="UP001318040">
    <property type="component" value="Chromosome 38"/>
</dbReference>
<reference evidence="3" key="1">
    <citation type="submission" date="2025-08" db="UniProtKB">
        <authorList>
            <consortium name="RefSeq"/>
        </authorList>
    </citation>
    <scope>IDENTIFICATION</scope>
    <source>
        <tissue evidence="3">Sperm</tissue>
    </source>
</reference>
<feature type="compositionally biased region" description="Gly residues" evidence="1">
    <location>
        <begin position="1"/>
        <end position="10"/>
    </location>
</feature>
<dbReference type="RefSeq" id="XP_032823750.1">
    <property type="nucleotide sequence ID" value="XM_032967859.1"/>
</dbReference>
<keyword evidence="2" id="KW-1185">Reference proteome</keyword>
<dbReference type="KEGG" id="pmrn:116950230"/>
<feature type="compositionally biased region" description="Polar residues" evidence="1">
    <location>
        <begin position="75"/>
        <end position="90"/>
    </location>
</feature>
<feature type="region of interest" description="Disordered" evidence="1">
    <location>
        <begin position="301"/>
        <end position="339"/>
    </location>
</feature>
<feature type="compositionally biased region" description="Basic and acidic residues" evidence="1">
    <location>
        <begin position="91"/>
        <end position="102"/>
    </location>
</feature>
<dbReference type="GeneID" id="116950230"/>
<evidence type="ECO:0000256" key="1">
    <source>
        <dbReference type="SAM" id="MobiDB-lite"/>
    </source>
</evidence>
<gene>
    <name evidence="3" type="primary">LOC116950230</name>
</gene>
<proteinExistence type="predicted"/>
<dbReference type="AlphaFoldDB" id="A0AAJ7TTE4"/>
<organism evidence="2 3">
    <name type="scientific">Petromyzon marinus</name>
    <name type="common">Sea lamprey</name>
    <dbReference type="NCBI Taxonomy" id="7757"/>
    <lineage>
        <taxon>Eukaryota</taxon>
        <taxon>Metazoa</taxon>
        <taxon>Chordata</taxon>
        <taxon>Craniata</taxon>
        <taxon>Vertebrata</taxon>
        <taxon>Cyclostomata</taxon>
        <taxon>Hyperoartia</taxon>
        <taxon>Petromyzontiformes</taxon>
        <taxon>Petromyzontidae</taxon>
        <taxon>Petromyzon</taxon>
    </lineage>
</organism>
<name>A0AAJ7TTE4_PETMA</name>
<evidence type="ECO:0000313" key="2">
    <source>
        <dbReference type="Proteomes" id="UP001318040"/>
    </source>
</evidence>
<feature type="region of interest" description="Disordered" evidence="1">
    <location>
        <begin position="1"/>
        <end position="198"/>
    </location>
</feature>
<sequence length="339" mass="36240">MEGLREGGIAGMAPARERATDETSTQGESHEAEGLSGHRDLAEDAPGHLVHAQEVSTIEDQAEGISHLQDETDVSQHTGETDTPQMQHQTDIPHRDQSKDTTDFPGDTSDLREQSKYTTSSRGQEEDTADLQDQAQDATNLTVREDTAPGHSRPSQDSAPSFERQTPLASPLGGRLHIPLPSDPLARDWSGTDPAAPPHNLYLLHNLLPTLVPAMEQLLVEAERRGLTGKPSQDPREPGSAALLLDRGSQSEAGGDVEFLGGGPGDSDHVPARAALRDAAWGEDSGPLARFNPADQLARQLMRDNPRWNHGGAPDSPYLRGLAQAAGVDVGRPGPQGLQ</sequence>
<feature type="region of interest" description="Disordered" evidence="1">
    <location>
        <begin position="252"/>
        <end position="271"/>
    </location>
</feature>
<protein>
    <submittedName>
        <fullName evidence="3">Uncharacterized protein LOC116950230</fullName>
    </submittedName>
</protein>